<comment type="caution">
    <text evidence="2">The sequence shown here is derived from an EMBL/GenBank/DDBJ whole genome shotgun (WGS) entry which is preliminary data.</text>
</comment>
<reference evidence="2" key="1">
    <citation type="journal article" date="2014" name="Front. Microbiol.">
        <title>High frequency of phylogenetically diverse reductive dehalogenase-homologous genes in deep subseafloor sedimentary metagenomes.</title>
        <authorList>
            <person name="Kawai M."/>
            <person name="Futagami T."/>
            <person name="Toyoda A."/>
            <person name="Takaki Y."/>
            <person name="Nishi S."/>
            <person name="Hori S."/>
            <person name="Arai W."/>
            <person name="Tsubouchi T."/>
            <person name="Morono Y."/>
            <person name="Uchiyama I."/>
            <person name="Ito T."/>
            <person name="Fujiyama A."/>
            <person name="Inagaki F."/>
            <person name="Takami H."/>
        </authorList>
    </citation>
    <scope>NUCLEOTIDE SEQUENCE</scope>
    <source>
        <strain evidence="2">Expedition CK06-06</strain>
    </source>
</reference>
<evidence type="ECO:0000259" key="1">
    <source>
        <dbReference type="Pfam" id="PF18765"/>
    </source>
</evidence>
<dbReference type="SUPFAM" id="SSF81301">
    <property type="entry name" value="Nucleotidyltransferase"/>
    <property type="match status" value="1"/>
</dbReference>
<dbReference type="Gene3D" id="3.30.460.10">
    <property type="entry name" value="Beta Polymerase, domain 2"/>
    <property type="match status" value="1"/>
</dbReference>
<gene>
    <name evidence="2" type="ORF">S01H4_33786</name>
</gene>
<dbReference type="InterPro" id="IPR052548">
    <property type="entry name" value="Type_VII_TA_antitoxin"/>
</dbReference>
<dbReference type="Pfam" id="PF18765">
    <property type="entry name" value="Polbeta"/>
    <property type="match status" value="1"/>
</dbReference>
<dbReference type="EMBL" id="BART01017815">
    <property type="protein sequence ID" value="GAG82334.1"/>
    <property type="molecule type" value="Genomic_DNA"/>
</dbReference>
<sequence>MDREKIDLDFIQNGYFSKLINRYIERLLNLNEINVFGVLLFGSVARGEEKRNNEYTSDIDLLIIIEEQGLPEKYIDRISFEVELMFGYDRGIEAIWWNLSELNTALNNKMPMILDAMDEGKILYDPDKILKNARESLLKELKLIGVKKRKNSWVWPLEKIGDKIIF</sequence>
<dbReference type="AlphaFoldDB" id="X1AJC8"/>
<protein>
    <recommendedName>
        <fullName evidence="1">Polymerase beta nucleotidyltransferase domain-containing protein</fullName>
    </recommendedName>
</protein>
<evidence type="ECO:0000313" key="2">
    <source>
        <dbReference type="EMBL" id="GAG82334.1"/>
    </source>
</evidence>
<accession>X1AJC8</accession>
<name>X1AJC8_9ZZZZ</name>
<proteinExistence type="predicted"/>
<dbReference type="PANTHER" id="PTHR33933:SF1">
    <property type="entry name" value="PROTEIN ADENYLYLTRANSFERASE MNTA-RELATED"/>
    <property type="match status" value="1"/>
</dbReference>
<dbReference type="CDD" id="cd05403">
    <property type="entry name" value="NT_KNTase_like"/>
    <property type="match status" value="1"/>
</dbReference>
<dbReference type="InterPro" id="IPR043519">
    <property type="entry name" value="NT_sf"/>
</dbReference>
<dbReference type="InterPro" id="IPR041633">
    <property type="entry name" value="Polbeta"/>
</dbReference>
<feature type="domain" description="Polymerase beta nucleotidyltransferase" evidence="1">
    <location>
        <begin position="33"/>
        <end position="127"/>
    </location>
</feature>
<dbReference type="PANTHER" id="PTHR33933">
    <property type="entry name" value="NUCLEOTIDYLTRANSFERASE"/>
    <property type="match status" value="1"/>
</dbReference>
<organism evidence="2">
    <name type="scientific">marine sediment metagenome</name>
    <dbReference type="NCBI Taxonomy" id="412755"/>
    <lineage>
        <taxon>unclassified sequences</taxon>
        <taxon>metagenomes</taxon>
        <taxon>ecological metagenomes</taxon>
    </lineage>
</organism>